<comment type="caution">
    <text evidence="2">The sequence shown here is derived from an EMBL/GenBank/DDBJ whole genome shotgun (WGS) entry which is preliminary data.</text>
</comment>
<evidence type="ECO:0000313" key="2">
    <source>
        <dbReference type="EMBL" id="CAF0755720.1"/>
    </source>
</evidence>
<dbReference type="EMBL" id="CAJNOR010000019">
    <property type="protein sequence ID" value="CAF0755720.1"/>
    <property type="molecule type" value="Genomic_DNA"/>
</dbReference>
<dbReference type="EMBL" id="CAJNOJ010000161">
    <property type="protein sequence ID" value="CAF1222596.1"/>
    <property type="molecule type" value="Genomic_DNA"/>
</dbReference>
<feature type="transmembrane region" description="Helical" evidence="1">
    <location>
        <begin position="60"/>
        <end position="86"/>
    </location>
</feature>
<evidence type="ECO:0000313" key="4">
    <source>
        <dbReference type="Proteomes" id="UP000663828"/>
    </source>
</evidence>
<evidence type="ECO:0000256" key="1">
    <source>
        <dbReference type="SAM" id="Phobius"/>
    </source>
</evidence>
<gene>
    <name evidence="3" type="ORF">EDS130_LOCUS26500</name>
    <name evidence="2" type="ORF">XAT740_LOCUS663</name>
</gene>
<dbReference type="AlphaFoldDB" id="A0A813PT89"/>
<accession>A0A813PT89</accession>
<keyword evidence="4" id="KW-1185">Reference proteome</keyword>
<organism evidence="2 4">
    <name type="scientific">Adineta ricciae</name>
    <name type="common">Rotifer</name>
    <dbReference type="NCBI Taxonomy" id="249248"/>
    <lineage>
        <taxon>Eukaryota</taxon>
        <taxon>Metazoa</taxon>
        <taxon>Spiralia</taxon>
        <taxon>Gnathifera</taxon>
        <taxon>Rotifera</taxon>
        <taxon>Eurotatoria</taxon>
        <taxon>Bdelloidea</taxon>
        <taxon>Adinetida</taxon>
        <taxon>Adinetidae</taxon>
        <taxon>Adineta</taxon>
    </lineage>
</organism>
<evidence type="ECO:0000313" key="3">
    <source>
        <dbReference type="EMBL" id="CAF1222596.1"/>
    </source>
</evidence>
<dbReference type="OrthoDB" id="10015198at2759"/>
<reference evidence="2" key="1">
    <citation type="submission" date="2021-02" db="EMBL/GenBank/DDBJ databases">
        <authorList>
            <person name="Nowell W R."/>
        </authorList>
    </citation>
    <scope>NUCLEOTIDE SEQUENCE</scope>
</reference>
<protein>
    <submittedName>
        <fullName evidence="2">Uncharacterized protein</fullName>
    </submittedName>
</protein>
<sequence>MNSFTATFAGLFLVYATVITTVYCVDLRGVSVTDEERIALTRDHFRREDPDALLNGFFPVWAAIQFLIACFFFVVAVLSFVCYILGCKTPVEERNKRAK</sequence>
<keyword evidence="1" id="KW-0472">Membrane</keyword>
<dbReference type="Proteomes" id="UP000663828">
    <property type="component" value="Unassembled WGS sequence"/>
</dbReference>
<keyword evidence="1" id="KW-1133">Transmembrane helix</keyword>
<name>A0A813PT89_ADIRI</name>
<proteinExistence type="predicted"/>
<dbReference type="Proteomes" id="UP000663852">
    <property type="component" value="Unassembled WGS sequence"/>
</dbReference>
<keyword evidence="1" id="KW-0812">Transmembrane</keyword>